<evidence type="ECO:0000256" key="8">
    <source>
        <dbReference type="ARBA" id="ARBA00023136"/>
    </source>
</evidence>
<sequence>MMQLHTHFMPSKAAMLVVLACAPAWAQQVQNVAVLDEVNVIALEISDTLVNTTVKQKELQQKQAHDIKTLFKNKMDVYGTQAQMTRASEGVNIRGLQGNRVTTTVDDIPLPETQEAKHFMAYGSEFGRGDYIEVTGLRGTAVQYAGSANSLSGSVNFATLNPADLLKGKAYGGFAGTGYNSVDNSVYSTLGGAVALGDYQGMLMTTLRDGDQTINQGKDRGIGDSRTEPNPAESKSQYVLTKHHYKFNDQHTLRLAFEHLRKKVDTNLLAQTGTSIDSGSGTQLYGTSNDKVTRNRISLGHDYSNDEGWLQTATNQIYYQSAHTENERFRQGSRNYRQEHTKSGHKTFGFNSDLMSYIDGKVPQVLRYGVSYNHTQATNHLRYERPAYMSLTTGNAYFDGRPTADTSQDKFTAYLEDEIGFGTLFVTPQIGFVHYRIRPKAADQSQVEEFSPSKQRASKFTPKISLEWRASPEFNPYLQYSRGVRTPSPQQLTSYFFENPTYSYYMPALGRMVTGSRTVAVIGNPNLKAETADNFEIGVKGKSADLEYLLTGYYNHYKNFIDWQADSSLGCMSGCKYTSFVQYQNLDKAKVYGITFDAKWQFYADYYLIGGLAYMRGKAENHGEKTPINSVQPLKTKLGLSYESETFGANVLWSYSRGKADKDIEQSSSYLYNPSGSYSLVDIGAYIRPVKNLTISANLNNVFNKKYWNWNDISYLALLSKASVDQGRGTNGIPLAITAGNADRYSAPGRNFNVGIRYEF</sequence>
<dbReference type="GO" id="GO:0015344">
    <property type="term" value="F:siderophore uptake transmembrane transporter activity"/>
    <property type="evidence" value="ECO:0007669"/>
    <property type="project" value="TreeGrafter"/>
</dbReference>
<evidence type="ECO:0000256" key="4">
    <source>
        <dbReference type="ARBA" id="ARBA00022452"/>
    </source>
</evidence>
<comment type="subcellular location">
    <subcellularLocation>
        <location evidence="1 11">Cell outer membrane</location>
        <topology evidence="1 11">Multi-pass membrane protein</topology>
    </subcellularLocation>
</comment>
<dbReference type="InterPro" id="IPR012910">
    <property type="entry name" value="Plug_dom"/>
</dbReference>
<feature type="domain" description="TonB-dependent receptor-like beta-barrel" evidence="15">
    <location>
        <begin position="247"/>
        <end position="702"/>
    </location>
</feature>
<dbReference type="PATRIC" id="fig|1261658.3.peg.1319"/>
<evidence type="ECO:0000256" key="13">
    <source>
        <dbReference type="SAM" id="MobiDB-lite"/>
    </source>
</evidence>
<dbReference type="InterPro" id="IPR039426">
    <property type="entry name" value="TonB-dep_rcpt-like"/>
</dbReference>
<dbReference type="PANTHER" id="PTHR30069:SF29">
    <property type="entry name" value="HEMOGLOBIN AND HEMOGLOBIN-HAPTOGLOBIN-BINDING PROTEIN 1-RELATED"/>
    <property type="match status" value="1"/>
</dbReference>
<keyword evidence="6 14" id="KW-0732">Signal</keyword>
<evidence type="ECO:0000256" key="9">
    <source>
        <dbReference type="ARBA" id="ARBA00023170"/>
    </source>
</evidence>
<dbReference type="EMBL" id="JACI01000002">
    <property type="protein sequence ID" value="OAQ14067.1"/>
    <property type="molecule type" value="Genomic_DNA"/>
</dbReference>
<dbReference type="GO" id="GO:0044718">
    <property type="term" value="P:siderophore transmembrane transport"/>
    <property type="evidence" value="ECO:0007669"/>
    <property type="project" value="TreeGrafter"/>
</dbReference>
<dbReference type="InterPro" id="IPR000531">
    <property type="entry name" value="Beta-barrel_TonB"/>
</dbReference>
<dbReference type="RefSeq" id="WP_064318584.1">
    <property type="nucleotide sequence ID" value="NZ_JACI01000002.1"/>
</dbReference>
<comment type="similarity">
    <text evidence="2">Belongs to the TonB-dependent receptor family. Hemoglobin/haptoglobin binding protein subfamily.</text>
</comment>
<evidence type="ECO:0000256" key="6">
    <source>
        <dbReference type="ARBA" id="ARBA00022729"/>
    </source>
</evidence>
<dbReference type="Gene3D" id="2.40.170.20">
    <property type="entry name" value="TonB-dependent receptor, beta-barrel domain"/>
    <property type="match status" value="1"/>
</dbReference>
<reference evidence="17 18" key="1">
    <citation type="submission" date="2014-01" db="EMBL/GenBank/DDBJ databases">
        <authorList>
            <person name="Zuccon D."/>
        </authorList>
    </citation>
    <scope>NUCLEOTIDE SEQUENCE [LARGE SCALE GENOMIC DNA]</scope>
    <source>
        <strain evidence="17 18">Y31</strain>
    </source>
</reference>
<feature type="chain" id="PRO_5008100143" evidence="14">
    <location>
        <begin position="27"/>
        <end position="760"/>
    </location>
</feature>
<evidence type="ECO:0000256" key="12">
    <source>
        <dbReference type="RuleBase" id="RU003357"/>
    </source>
</evidence>
<dbReference type="Pfam" id="PF07715">
    <property type="entry name" value="Plug"/>
    <property type="match status" value="1"/>
</dbReference>
<dbReference type="SUPFAM" id="SSF56935">
    <property type="entry name" value="Porins"/>
    <property type="match status" value="1"/>
</dbReference>
<evidence type="ECO:0000256" key="11">
    <source>
        <dbReference type="PROSITE-ProRule" id="PRU01360"/>
    </source>
</evidence>
<name>A0A179CWX6_BIBTR</name>
<dbReference type="CDD" id="cd01347">
    <property type="entry name" value="ligand_gated_channel"/>
    <property type="match status" value="1"/>
</dbReference>
<evidence type="ECO:0000313" key="17">
    <source>
        <dbReference type="EMBL" id="OAQ14067.1"/>
    </source>
</evidence>
<proteinExistence type="inferred from homology"/>
<dbReference type="Pfam" id="PF00593">
    <property type="entry name" value="TonB_dep_Rec_b-barrel"/>
    <property type="match status" value="1"/>
</dbReference>
<feature type="region of interest" description="Disordered" evidence="13">
    <location>
        <begin position="211"/>
        <end position="236"/>
    </location>
</feature>
<keyword evidence="10 11" id="KW-0998">Cell outer membrane</keyword>
<feature type="domain" description="TonB-dependent receptor plug" evidence="16">
    <location>
        <begin position="52"/>
        <end position="154"/>
    </location>
</feature>
<dbReference type="InterPro" id="IPR037066">
    <property type="entry name" value="Plug_dom_sf"/>
</dbReference>
<protein>
    <submittedName>
        <fullName evidence="17">TonB-denpendent receptor</fullName>
    </submittedName>
</protein>
<organism evidence="17 18">
    <name type="scientific">Bibersteinia trehalosi Y31</name>
    <dbReference type="NCBI Taxonomy" id="1261658"/>
    <lineage>
        <taxon>Bacteria</taxon>
        <taxon>Pseudomonadati</taxon>
        <taxon>Pseudomonadota</taxon>
        <taxon>Gammaproteobacteria</taxon>
        <taxon>Pasteurellales</taxon>
        <taxon>Pasteurellaceae</taxon>
        <taxon>Bibersteinia</taxon>
    </lineage>
</organism>
<evidence type="ECO:0000256" key="10">
    <source>
        <dbReference type="ARBA" id="ARBA00023237"/>
    </source>
</evidence>
<feature type="signal peptide" evidence="14">
    <location>
        <begin position="1"/>
        <end position="26"/>
    </location>
</feature>
<feature type="compositionally biased region" description="Basic and acidic residues" evidence="13">
    <location>
        <begin position="217"/>
        <end position="227"/>
    </location>
</feature>
<gene>
    <name evidence="17" type="ORF">F480_06630</name>
</gene>
<keyword evidence="3 11" id="KW-0813">Transport</keyword>
<keyword evidence="7 12" id="KW-0798">TonB box</keyword>
<evidence type="ECO:0000256" key="2">
    <source>
        <dbReference type="ARBA" id="ARBA00008143"/>
    </source>
</evidence>
<dbReference type="PROSITE" id="PS52016">
    <property type="entry name" value="TONB_DEPENDENT_REC_3"/>
    <property type="match status" value="1"/>
</dbReference>
<dbReference type="PANTHER" id="PTHR30069">
    <property type="entry name" value="TONB-DEPENDENT OUTER MEMBRANE RECEPTOR"/>
    <property type="match status" value="1"/>
</dbReference>
<evidence type="ECO:0000256" key="14">
    <source>
        <dbReference type="SAM" id="SignalP"/>
    </source>
</evidence>
<comment type="caution">
    <text evidence="17">The sequence shown here is derived from an EMBL/GenBank/DDBJ whole genome shotgun (WGS) entry which is preliminary data.</text>
</comment>
<evidence type="ECO:0000259" key="15">
    <source>
        <dbReference type="Pfam" id="PF00593"/>
    </source>
</evidence>
<keyword evidence="4 11" id="KW-1134">Transmembrane beta strand</keyword>
<evidence type="ECO:0000259" key="16">
    <source>
        <dbReference type="Pfam" id="PF07715"/>
    </source>
</evidence>
<evidence type="ECO:0000256" key="3">
    <source>
        <dbReference type="ARBA" id="ARBA00022448"/>
    </source>
</evidence>
<dbReference type="Proteomes" id="UP000078358">
    <property type="component" value="Unassembled WGS sequence"/>
</dbReference>
<evidence type="ECO:0000256" key="5">
    <source>
        <dbReference type="ARBA" id="ARBA00022692"/>
    </source>
</evidence>
<evidence type="ECO:0000313" key="18">
    <source>
        <dbReference type="Proteomes" id="UP000078358"/>
    </source>
</evidence>
<evidence type="ECO:0000256" key="7">
    <source>
        <dbReference type="ARBA" id="ARBA00023077"/>
    </source>
</evidence>
<keyword evidence="5 11" id="KW-0812">Transmembrane</keyword>
<accession>A0A179CWX6</accession>
<dbReference type="AlphaFoldDB" id="A0A179CWX6"/>
<dbReference type="Gene3D" id="2.170.130.10">
    <property type="entry name" value="TonB-dependent receptor, plug domain"/>
    <property type="match status" value="1"/>
</dbReference>
<keyword evidence="8 11" id="KW-0472">Membrane</keyword>
<evidence type="ECO:0000256" key="1">
    <source>
        <dbReference type="ARBA" id="ARBA00004571"/>
    </source>
</evidence>
<keyword evidence="9 17" id="KW-0675">Receptor</keyword>
<dbReference type="GO" id="GO:0009279">
    <property type="term" value="C:cell outer membrane"/>
    <property type="evidence" value="ECO:0007669"/>
    <property type="project" value="UniProtKB-SubCell"/>
</dbReference>
<dbReference type="InterPro" id="IPR036942">
    <property type="entry name" value="Beta-barrel_TonB_sf"/>
</dbReference>